<name>A0A2C9YM32_9BACI</name>
<dbReference type="Proteomes" id="UP000194945">
    <property type="component" value="Unassembled WGS sequence"/>
</dbReference>
<accession>A0A2C9YM32</accession>
<reference evidence="1 2" key="1">
    <citation type="submission" date="2016-10" db="EMBL/GenBank/DDBJ databases">
        <title>Comparative genomics of Bacillus thuringiensis reveals a path to pathogens against multiple invertebrate hosts.</title>
        <authorList>
            <person name="Zheng J."/>
            <person name="Gao Q."/>
            <person name="Liu H."/>
            <person name="Peng D."/>
            <person name="Ruan L."/>
            <person name="Sun M."/>
        </authorList>
    </citation>
    <scope>NUCLEOTIDE SEQUENCE [LARGE SCALE GENOMIC DNA]</scope>
    <source>
        <strain evidence="1">BGSC 4BK1</strain>
    </source>
</reference>
<protein>
    <submittedName>
        <fullName evidence="1">Uncharacterized protein</fullName>
    </submittedName>
</protein>
<dbReference type="EMBL" id="NFDE01000002">
    <property type="protein sequence ID" value="OTX97746.1"/>
    <property type="molecule type" value="Genomic_DNA"/>
</dbReference>
<dbReference type="AlphaFoldDB" id="A0A2C9YM32"/>
<comment type="caution">
    <text evidence="1">The sequence shown here is derived from an EMBL/GenBank/DDBJ whole genome shotgun (WGS) entry which is preliminary data.</text>
</comment>
<organism evidence="1 2">
    <name type="scientific">Bacillus wiedmannii</name>
    <dbReference type="NCBI Taxonomy" id="1890302"/>
    <lineage>
        <taxon>Bacteria</taxon>
        <taxon>Bacillati</taxon>
        <taxon>Bacillota</taxon>
        <taxon>Bacilli</taxon>
        <taxon>Bacillales</taxon>
        <taxon>Bacillaceae</taxon>
        <taxon>Bacillus</taxon>
        <taxon>Bacillus cereus group</taxon>
    </lineage>
</organism>
<proteinExistence type="predicted"/>
<sequence>MDFPIDCQWICQYLCLTSSRSLFLQHVMGYIRNFFCLTLSISRYPLSKRRYIEIIADIFRDVIDIFE</sequence>
<evidence type="ECO:0000313" key="2">
    <source>
        <dbReference type="Proteomes" id="UP000194945"/>
    </source>
</evidence>
<gene>
    <name evidence="1" type="ORF">BK730_01265</name>
</gene>
<evidence type="ECO:0000313" key="1">
    <source>
        <dbReference type="EMBL" id="OTX97746.1"/>
    </source>
</evidence>